<feature type="compositionally biased region" description="Basic and acidic residues" evidence="1">
    <location>
        <begin position="1"/>
        <end position="10"/>
    </location>
</feature>
<accession>A0A7R8WV21</accession>
<proteinExistence type="predicted"/>
<protein>
    <submittedName>
        <fullName evidence="2">Uncharacterized protein</fullName>
    </submittedName>
</protein>
<dbReference type="EMBL" id="OB687245">
    <property type="protein sequence ID" value="CAD7237373.1"/>
    <property type="molecule type" value="Genomic_DNA"/>
</dbReference>
<dbReference type="AlphaFoldDB" id="A0A7R8WV21"/>
<reference evidence="2" key="1">
    <citation type="submission" date="2020-11" db="EMBL/GenBank/DDBJ databases">
        <authorList>
            <person name="Tran Van P."/>
        </authorList>
    </citation>
    <scope>NUCLEOTIDE SEQUENCE</scope>
</reference>
<evidence type="ECO:0000256" key="1">
    <source>
        <dbReference type="SAM" id="MobiDB-lite"/>
    </source>
</evidence>
<feature type="region of interest" description="Disordered" evidence="1">
    <location>
        <begin position="1"/>
        <end position="69"/>
    </location>
</feature>
<organism evidence="2">
    <name type="scientific">Cyprideis torosa</name>
    <dbReference type="NCBI Taxonomy" id="163714"/>
    <lineage>
        <taxon>Eukaryota</taxon>
        <taxon>Metazoa</taxon>
        <taxon>Ecdysozoa</taxon>
        <taxon>Arthropoda</taxon>
        <taxon>Crustacea</taxon>
        <taxon>Oligostraca</taxon>
        <taxon>Ostracoda</taxon>
        <taxon>Podocopa</taxon>
        <taxon>Podocopida</taxon>
        <taxon>Cytherocopina</taxon>
        <taxon>Cytheroidea</taxon>
        <taxon>Cytherideidae</taxon>
        <taxon>Cyprideis</taxon>
    </lineage>
</organism>
<gene>
    <name evidence="2" type="ORF">CTOB1V02_LOCUS15188</name>
</gene>
<feature type="non-terminal residue" evidence="2">
    <location>
        <position position="69"/>
    </location>
</feature>
<sequence length="69" mass="7326">MNSETEKEPSGLELSEADDGCALPKFDGIEVLSDHKEFQESGETAPLKDAVPGSNHNSSQTGDAPDHVE</sequence>
<name>A0A7R8WV21_9CRUS</name>
<evidence type="ECO:0000313" key="2">
    <source>
        <dbReference type="EMBL" id="CAD7237373.1"/>
    </source>
</evidence>